<dbReference type="PANTHER" id="PTHR12112">
    <property type="entry name" value="BNIP - RELATED"/>
    <property type="match status" value="1"/>
</dbReference>
<dbReference type="GO" id="GO:0004309">
    <property type="term" value="F:exopolyphosphatase activity"/>
    <property type="evidence" value="ECO:0007669"/>
    <property type="project" value="TreeGrafter"/>
</dbReference>
<protein>
    <submittedName>
        <fullName evidence="2">Uncharacterized protein</fullName>
    </submittedName>
</protein>
<evidence type="ECO:0000313" key="2">
    <source>
        <dbReference type="EMBL" id="WOG89173.1"/>
    </source>
</evidence>
<feature type="compositionally biased region" description="Basic and acidic residues" evidence="1">
    <location>
        <begin position="59"/>
        <end position="74"/>
    </location>
</feature>
<feature type="compositionally biased region" description="Pro residues" evidence="1">
    <location>
        <begin position="198"/>
        <end position="213"/>
    </location>
</feature>
<dbReference type="InterPro" id="IPR038763">
    <property type="entry name" value="DHH_sf"/>
</dbReference>
<dbReference type="Gene3D" id="3.90.1640.10">
    <property type="entry name" value="inorganic pyrophosphatase (n-terminal core)"/>
    <property type="match status" value="2"/>
</dbReference>
<dbReference type="Proteomes" id="UP000077755">
    <property type="component" value="Chromosome 2"/>
</dbReference>
<sequence length="661" mass="73443">MERTRFNRNSFANEAKVAAGSPNGLQQKKITGNRRSVAEKQAPDLTDFMNDMFFGTAPKEKKVYNLTGSDKEDGSSEYDYDSSTRSNNSRLTQEWLEEAKRMVASSPTRSESPSRFGGSPKYARPQAQYQAPRLSLSTFDRRDPHNRSARRQRPVDGFGEEIVTKTVKNKNVTNQSVNDNSPTNAVQKWFSNILKPSDPAPQPVPDPSPPLPPRISTHRRSRFEAPPSPSPSQPDPNAQFLPPRTSFHRKTRFQSDPAVTQPLGIPPQPPTKRVFSPAPDPTRLLSPPKHLTESSHRRSISSSTCVLPEKQAQPPAVESGHRRSISSYSDQNSGELLKDINGFLKEQRVKIKKLISGEIDGTAKIVLSGPSNSTSSMLSAICYAWLLGTKMRNNKEGVEGDGSSVVVLPVINVRRGKMWKQRQAAWLFHHVGVNAKALLFSEEVDLEALMMAKKLSILVVGQDVLISNSEVGSQCTILTDNYCEDAYELLDTPILKKLLLAGILLDTQNLNTSTKLSMTRDAEAVQLLSVGCAPNYGNALYDQLMQDQRDGNFLEALRHNYGKPPSENRDSMLLDLCNQEPIIIKNLLYLYSTFQFFSLLITGSRVPVERRTPERNSYPEATVQTLDKNLNANPKPVATKAVDSSGAKNKFSIGKWFGFGK</sequence>
<evidence type="ECO:0000313" key="3">
    <source>
        <dbReference type="Proteomes" id="UP000077755"/>
    </source>
</evidence>
<keyword evidence="3" id="KW-1185">Reference proteome</keyword>
<dbReference type="GO" id="GO:0005737">
    <property type="term" value="C:cytoplasm"/>
    <property type="evidence" value="ECO:0007669"/>
    <property type="project" value="TreeGrafter"/>
</dbReference>
<dbReference type="PANTHER" id="PTHR12112:SF39">
    <property type="entry name" value="EG:152A3.5 PROTEIN (FBGN0003116_PN PROTEIN)"/>
    <property type="match status" value="1"/>
</dbReference>
<accession>A0AAF1ANF7</accession>
<feature type="region of interest" description="Disordered" evidence="1">
    <location>
        <begin position="256"/>
        <end position="330"/>
    </location>
</feature>
<feature type="region of interest" description="Disordered" evidence="1">
    <location>
        <begin position="193"/>
        <end position="243"/>
    </location>
</feature>
<feature type="region of interest" description="Disordered" evidence="1">
    <location>
        <begin position="59"/>
        <end position="161"/>
    </location>
</feature>
<proteinExistence type="predicted"/>
<organism evidence="2 3">
    <name type="scientific">Daucus carota subsp. sativus</name>
    <name type="common">Carrot</name>
    <dbReference type="NCBI Taxonomy" id="79200"/>
    <lineage>
        <taxon>Eukaryota</taxon>
        <taxon>Viridiplantae</taxon>
        <taxon>Streptophyta</taxon>
        <taxon>Embryophyta</taxon>
        <taxon>Tracheophyta</taxon>
        <taxon>Spermatophyta</taxon>
        <taxon>Magnoliopsida</taxon>
        <taxon>eudicotyledons</taxon>
        <taxon>Gunneridae</taxon>
        <taxon>Pentapetalae</taxon>
        <taxon>asterids</taxon>
        <taxon>campanulids</taxon>
        <taxon>Apiales</taxon>
        <taxon>Apiaceae</taxon>
        <taxon>Apioideae</taxon>
        <taxon>Scandiceae</taxon>
        <taxon>Daucinae</taxon>
        <taxon>Daucus</taxon>
        <taxon>Daucus sect. Daucus</taxon>
    </lineage>
</organism>
<dbReference type="EMBL" id="CP093344">
    <property type="protein sequence ID" value="WOG89173.1"/>
    <property type="molecule type" value="Genomic_DNA"/>
</dbReference>
<reference evidence="2" key="1">
    <citation type="journal article" date="2016" name="Nat. Genet.">
        <title>A high-quality carrot genome assembly provides new insights into carotenoid accumulation and asterid genome evolution.</title>
        <authorList>
            <person name="Iorizzo M."/>
            <person name="Ellison S."/>
            <person name="Senalik D."/>
            <person name="Zeng P."/>
            <person name="Satapoomin P."/>
            <person name="Huang J."/>
            <person name="Bowman M."/>
            <person name="Iovene M."/>
            <person name="Sanseverino W."/>
            <person name="Cavagnaro P."/>
            <person name="Yildiz M."/>
            <person name="Macko-Podgorni A."/>
            <person name="Moranska E."/>
            <person name="Grzebelus E."/>
            <person name="Grzebelus D."/>
            <person name="Ashrafi H."/>
            <person name="Zheng Z."/>
            <person name="Cheng S."/>
            <person name="Spooner D."/>
            <person name="Van Deynze A."/>
            <person name="Simon P."/>
        </authorList>
    </citation>
    <scope>NUCLEOTIDE SEQUENCE</scope>
    <source>
        <tissue evidence="2">Leaf</tissue>
    </source>
</reference>
<gene>
    <name evidence="2" type="ORF">DCAR_0208409</name>
</gene>
<dbReference type="AlphaFoldDB" id="A0AAF1ANF7"/>
<name>A0AAF1ANF7_DAUCS</name>
<dbReference type="SUPFAM" id="SSF64182">
    <property type="entry name" value="DHH phosphoesterases"/>
    <property type="match status" value="1"/>
</dbReference>
<feature type="compositionally biased region" description="Polar residues" evidence="1">
    <location>
        <begin position="23"/>
        <end position="34"/>
    </location>
</feature>
<reference evidence="2" key="2">
    <citation type="submission" date="2022-03" db="EMBL/GenBank/DDBJ databases">
        <title>Draft title - Genomic analysis of global carrot germplasm unveils the trajectory of domestication and the origin of high carotenoid orange carrot.</title>
        <authorList>
            <person name="Iorizzo M."/>
            <person name="Ellison S."/>
            <person name="Senalik D."/>
            <person name="Macko-Podgorni A."/>
            <person name="Grzebelus D."/>
            <person name="Bostan H."/>
            <person name="Rolling W."/>
            <person name="Curaba J."/>
            <person name="Simon P."/>
        </authorList>
    </citation>
    <scope>NUCLEOTIDE SEQUENCE</scope>
    <source>
        <tissue evidence="2">Leaf</tissue>
    </source>
</reference>
<feature type="region of interest" description="Disordered" evidence="1">
    <location>
        <begin position="1"/>
        <end position="43"/>
    </location>
</feature>
<evidence type="ECO:0000256" key="1">
    <source>
        <dbReference type="SAM" id="MobiDB-lite"/>
    </source>
</evidence>